<keyword evidence="3" id="KW-1185">Reference proteome</keyword>
<dbReference type="GO" id="GO:0097367">
    <property type="term" value="F:carbohydrate derivative binding"/>
    <property type="evidence" value="ECO:0007669"/>
    <property type="project" value="InterPro"/>
</dbReference>
<dbReference type="RefSeq" id="WP_170192175.1">
    <property type="nucleotide sequence ID" value="NZ_JABBNB010000001.1"/>
</dbReference>
<dbReference type="Gene3D" id="3.40.50.10490">
    <property type="entry name" value="Glucose-6-phosphate isomerase like protein, domain 1"/>
    <property type="match status" value="1"/>
</dbReference>
<dbReference type="PANTHER" id="PTHR42745">
    <property type="match status" value="1"/>
</dbReference>
<dbReference type="Proteomes" id="UP000550729">
    <property type="component" value="Unassembled WGS sequence"/>
</dbReference>
<dbReference type="InterPro" id="IPR001347">
    <property type="entry name" value="SIS_dom"/>
</dbReference>
<dbReference type="InterPro" id="IPR050986">
    <property type="entry name" value="GutQ/KpsF_isomerases"/>
</dbReference>
<dbReference type="SUPFAM" id="SSF53697">
    <property type="entry name" value="SIS domain"/>
    <property type="match status" value="1"/>
</dbReference>
<name>A0A848KLW6_9ACTN</name>
<dbReference type="PROSITE" id="PS51464">
    <property type="entry name" value="SIS"/>
    <property type="match status" value="1"/>
</dbReference>
<feature type="domain" description="SIS" evidence="1">
    <location>
        <begin position="40"/>
        <end position="183"/>
    </location>
</feature>
<dbReference type="InterPro" id="IPR046348">
    <property type="entry name" value="SIS_dom_sf"/>
</dbReference>
<accession>A0A848KLW6</accession>
<dbReference type="Pfam" id="PF01380">
    <property type="entry name" value="SIS"/>
    <property type="match status" value="1"/>
</dbReference>
<dbReference type="InterPro" id="IPR035474">
    <property type="entry name" value="SIS_Kpsf"/>
</dbReference>
<comment type="caution">
    <text evidence="2">The sequence shown here is derived from an EMBL/GenBank/DDBJ whole genome shotgun (WGS) entry which is preliminary data.</text>
</comment>
<evidence type="ECO:0000313" key="2">
    <source>
        <dbReference type="EMBL" id="NMN99655.1"/>
    </source>
</evidence>
<dbReference type="PANTHER" id="PTHR42745:SF1">
    <property type="entry name" value="ARABINOSE 5-PHOSPHATE ISOMERASE KDSD"/>
    <property type="match status" value="1"/>
</dbReference>
<dbReference type="AlphaFoldDB" id="A0A848KLW6"/>
<protein>
    <submittedName>
        <fullName evidence="2">SIS domain-containing protein</fullName>
    </submittedName>
</protein>
<dbReference type="GO" id="GO:1901135">
    <property type="term" value="P:carbohydrate derivative metabolic process"/>
    <property type="evidence" value="ECO:0007669"/>
    <property type="project" value="InterPro"/>
</dbReference>
<evidence type="ECO:0000259" key="1">
    <source>
        <dbReference type="PROSITE" id="PS51464"/>
    </source>
</evidence>
<gene>
    <name evidence="2" type="ORF">HH308_00285</name>
</gene>
<evidence type="ECO:0000313" key="3">
    <source>
        <dbReference type="Proteomes" id="UP000550729"/>
    </source>
</evidence>
<reference evidence="2 3" key="1">
    <citation type="submission" date="2020-04" db="EMBL/GenBank/DDBJ databases">
        <title>Gordonia sp. nov. TBRC 11910.</title>
        <authorList>
            <person name="Suriyachadkun C."/>
        </authorList>
    </citation>
    <scope>NUCLEOTIDE SEQUENCE [LARGE SCALE GENOMIC DNA]</scope>
    <source>
        <strain evidence="2 3">TBRC 11910</strain>
    </source>
</reference>
<proteinExistence type="predicted"/>
<dbReference type="EMBL" id="JABBNB010000001">
    <property type="protein sequence ID" value="NMN99655.1"/>
    <property type="molecule type" value="Genomic_DNA"/>
</dbReference>
<sequence>MSIGERDSRAAILDAARLRIEAEAQAVAAVAESLTGFVDAVALITAASGKVVTVGVGTSGPIAARLAHLLSTTGTPAMYLHPGDALHGGLGAVTSGEVVLAVSKGGNSAELNSFVSLAKSRGAQILAVTASPEAALARQSDVVAVIPQTDLADPGGIAAMGSSIAVAAWGDALATVLMQISGYSWSQVLAAHPSGAVGEKSELPAALPTLSDPA</sequence>
<dbReference type="CDD" id="cd05014">
    <property type="entry name" value="SIS_Kpsf"/>
    <property type="match status" value="1"/>
</dbReference>
<organism evidence="2 3">
    <name type="scientific">Gordonia asplenii</name>
    <dbReference type="NCBI Taxonomy" id="2725283"/>
    <lineage>
        <taxon>Bacteria</taxon>
        <taxon>Bacillati</taxon>
        <taxon>Actinomycetota</taxon>
        <taxon>Actinomycetes</taxon>
        <taxon>Mycobacteriales</taxon>
        <taxon>Gordoniaceae</taxon>
        <taxon>Gordonia</taxon>
    </lineage>
</organism>